<name>A0A8D2LYR9_ZONAL</name>
<accession>A0A8D2LYR9</accession>
<sequence length="200" mass="22620">MATQCSALFSLEIAHRTGQLYGCALGPPRELFSGVWADCWAPVQFLSSPLHGIKLFFPKHKAVRSTQAFLGLEWALYLSIFVASFGQCQHGFIHLFFPSAGCPPPWKKHGRKCYFFSPERESKDWNASRAECTAMDSDLLVIDSKKELVRSDSWGSCSGDWSCLAKGSAVTLVIYLFFMTLKWLHKCLHWFCNICHKRAS</sequence>
<dbReference type="PANTHER" id="PTHR46746:SF9">
    <property type="entry name" value="CD209 ANTIGEN-LIKE PROTEIN C-LIKE"/>
    <property type="match status" value="1"/>
</dbReference>
<evidence type="ECO:0000256" key="1">
    <source>
        <dbReference type="ARBA" id="ARBA00022734"/>
    </source>
</evidence>
<dbReference type="Gene3D" id="3.10.100.10">
    <property type="entry name" value="Mannose-Binding Protein A, subunit A"/>
    <property type="match status" value="1"/>
</dbReference>
<dbReference type="InterPro" id="IPR016187">
    <property type="entry name" value="CTDL_fold"/>
</dbReference>
<dbReference type="PANTHER" id="PTHR46746">
    <property type="entry name" value="KILLER CELL LECTIN-LIKE RECEPTOR SUBFAMILY F MEMBER 2"/>
    <property type="match status" value="1"/>
</dbReference>
<dbReference type="InterPro" id="IPR016186">
    <property type="entry name" value="C-type_lectin-like/link_sf"/>
</dbReference>
<evidence type="ECO:0000313" key="3">
    <source>
        <dbReference type="Ensembl" id="ENSZALP00000000581.1"/>
    </source>
</evidence>
<proteinExistence type="predicted"/>
<reference evidence="3" key="1">
    <citation type="submission" date="2025-08" db="UniProtKB">
        <authorList>
            <consortium name="Ensembl"/>
        </authorList>
    </citation>
    <scope>IDENTIFICATION</scope>
</reference>
<organism evidence="3 4">
    <name type="scientific">Zonotrichia albicollis</name>
    <name type="common">White-throated sparrow</name>
    <name type="synonym">Fringilla albicollis</name>
    <dbReference type="NCBI Taxonomy" id="44394"/>
    <lineage>
        <taxon>Eukaryota</taxon>
        <taxon>Metazoa</taxon>
        <taxon>Chordata</taxon>
        <taxon>Craniata</taxon>
        <taxon>Vertebrata</taxon>
        <taxon>Euteleostomi</taxon>
        <taxon>Archelosauria</taxon>
        <taxon>Archosauria</taxon>
        <taxon>Dinosauria</taxon>
        <taxon>Saurischia</taxon>
        <taxon>Theropoda</taxon>
        <taxon>Coelurosauria</taxon>
        <taxon>Aves</taxon>
        <taxon>Neognathae</taxon>
        <taxon>Neoaves</taxon>
        <taxon>Telluraves</taxon>
        <taxon>Australaves</taxon>
        <taxon>Passeriformes</taxon>
        <taxon>Passerellidae</taxon>
        <taxon>Zonotrichia</taxon>
    </lineage>
</organism>
<keyword evidence="2" id="KW-1015">Disulfide bond</keyword>
<keyword evidence="1" id="KW-0430">Lectin</keyword>
<evidence type="ECO:0008006" key="5">
    <source>
        <dbReference type="Google" id="ProtNLM"/>
    </source>
</evidence>
<dbReference type="SUPFAM" id="SSF56436">
    <property type="entry name" value="C-type lectin-like"/>
    <property type="match status" value="1"/>
</dbReference>
<evidence type="ECO:0000256" key="2">
    <source>
        <dbReference type="ARBA" id="ARBA00023157"/>
    </source>
</evidence>
<protein>
    <recommendedName>
        <fullName evidence="5">C-type lectin domain-containing protein</fullName>
    </recommendedName>
</protein>
<reference evidence="3" key="2">
    <citation type="submission" date="2025-09" db="UniProtKB">
        <authorList>
            <consortium name="Ensembl"/>
        </authorList>
    </citation>
    <scope>IDENTIFICATION</scope>
</reference>
<dbReference type="Ensembl" id="ENSZALT00000001063.1">
    <property type="protein sequence ID" value="ENSZALP00000000581.1"/>
    <property type="gene ID" value="ENSZALG00000000729.1"/>
</dbReference>
<dbReference type="AlphaFoldDB" id="A0A8D2LYR9"/>
<dbReference type="InterPro" id="IPR051379">
    <property type="entry name" value="C-type_Lectin_Receptor_IMM"/>
</dbReference>
<dbReference type="Proteomes" id="UP000694413">
    <property type="component" value="Unassembled WGS sequence"/>
</dbReference>
<keyword evidence="4" id="KW-1185">Reference proteome</keyword>
<dbReference type="GO" id="GO:0030246">
    <property type="term" value="F:carbohydrate binding"/>
    <property type="evidence" value="ECO:0007669"/>
    <property type="project" value="UniProtKB-KW"/>
</dbReference>
<evidence type="ECO:0000313" key="4">
    <source>
        <dbReference type="Proteomes" id="UP000694413"/>
    </source>
</evidence>